<dbReference type="Proteomes" id="UP000240009">
    <property type="component" value="Unassembled WGS sequence"/>
</dbReference>
<accession>A0A2S8F0P3</accession>
<dbReference type="GO" id="GO:0016020">
    <property type="term" value="C:membrane"/>
    <property type="evidence" value="ECO:0007669"/>
    <property type="project" value="InterPro"/>
</dbReference>
<evidence type="ECO:0000256" key="1">
    <source>
        <dbReference type="ARBA" id="ARBA00022729"/>
    </source>
</evidence>
<dbReference type="InterPro" id="IPR013783">
    <property type="entry name" value="Ig-like_fold"/>
</dbReference>
<dbReference type="Gene3D" id="2.60.40.2030">
    <property type="match status" value="5"/>
</dbReference>
<evidence type="ECO:0000256" key="3">
    <source>
        <dbReference type="ARBA" id="ARBA00022837"/>
    </source>
</evidence>
<dbReference type="Pfam" id="PF18911">
    <property type="entry name" value="PKD_4"/>
    <property type="match status" value="1"/>
</dbReference>
<dbReference type="InterPro" id="IPR026919">
    <property type="entry name" value="ADGRV1"/>
</dbReference>
<proteinExistence type="predicted"/>
<dbReference type="Gene3D" id="2.60.40.10">
    <property type="entry name" value="Immunoglobulins"/>
    <property type="match status" value="2"/>
</dbReference>
<keyword evidence="1" id="KW-0732">Signal</keyword>
<dbReference type="InterPro" id="IPR000601">
    <property type="entry name" value="PKD_dom"/>
</dbReference>
<keyword evidence="3" id="KW-0106">Calcium</keyword>
<dbReference type="SUPFAM" id="SSF49299">
    <property type="entry name" value="PKD domain"/>
    <property type="match status" value="2"/>
</dbReference>
<dbReference type="EMBL" id="PUIA01000074">
    <property type="protein sequence ID" value="PQO25742.1"/>
    <property type="molecule type" value="Genomic_DNA"/>
</dbReference>
<protein>
    <recommendedName>
        <fullName evidence="4">PKD domain-containing protein</fullName>
    </recommendedName>
</protein>
<feature type="domain" description="PKD" evidence="4">
    <location>
        <begin position="2591"/>
        <end position="2634"/>
    </location>
</feature>
<dbReference type="PANTHER" id="PTHR46682">
    <property type="entry name" value="ADHESION G-PROTEIN COUPLED RECEPTOR V1"/>
    <property type="match status" value="1"/>
</dbReference>
<feature type="domain" description="PKD" evidence="4">
    <location>
        <begin position="2471"/>
        <end position="2525"/>
    </location>
</feature>
<dbReference type="InterPro" id="IPR035986">
    <property type="entry name" value="PKD_dom_sf"/>
</dbReference>
<dbReference type="InterPro" id="IPR003644">
    <property type="entry name" value="Calx_beta"/>
</dbReference>
<dbReference type="PANTHER" id="PTHR46682:SF1">
    <property type="entry name" value="ADHESION G-PROTEIN COUPLED RECEPTOR V1"/>
    <property type="match status" value="1"/>
</dbReference>
<evidence type="ECO:0000256" key="2">
    <source>
        <dbReference type="ARBA" id="ARBA00022737"/>
    </source>
</evidence>
<dbReference type="InterPro" id="IPR038081">
    <property type="entry name" value="CalX-like_sf"/>
</dbReference>
<organism evidence="5 6">
    <name type="scientific">Blastopirellula marina</name>
    <dbReference type="NCBI Taxonomy" id="124"/>
    <lineage>
        <taxon>Bacteria</taxon>
        <taxon>Pseudomonadati</taxon>
        <taxon>Planctomycetota</taxon>
        <taxon>Planctomycetia</taxon>
        <taxon>Pirellulales</taxon>
        <taxon>Pirellulaceae</taxon>
        <taxon>Blastopirellula</taxon>
    </lineage>
</organism>
<reference evidence="5 6" key="1">
    <citation type="submission" date="2018-02" db="EMBL/GenBank/DDBJ databases">
        <title>Comparative genomes isolates from brazilian mangrove.</title>
        <authorList>
            <person name="Araujo J.E."/>
            <person name="Taketani R.G."/>
            <person name="Silva M.C.P."/>
            <person name="Loureco M.V."/>
            <person name="Andreote F.D."/>
        </authorList>
    </citation>
    <scope>NUCLEOTIDE SEQUENCE [LARGE SCALE GENOMIC DNA]</scope>
    <source>
        <strain evidence="5 6">HEX-2 MGV</strain>
    </source>
</reference>
<evidence type="ECO:0000313" key="6">
    <source>
        <dbReference type="Proteomes" id="UP000240009"/>
    </source>
</evidence>
<dbReference type="CDD" id="cd00146">
    <property type="entry name" value="PKD"/>
    <property type="match status" value="2"/>
</dbReference>
<name>A0A2S8F0P3_9BACT</name>
<sequence>MLTRNSVRKNRKPQRLNKRKAGANLTNKRLSNPEMLEERRVLSSDTFVFMDDFVCYPAESTTDPENASITTSEEGFDVPVFQQEEDLQYEPVLVGIGLVPGEEGGPDYDLVPIYANELVTEVAPSGSVRYWLGTTNRSQDWAVDTNNNWMFEDCESGCTINRTYPGSGSQAIFANDSVGPILAQDATVKSIILTAQNAGTKTSTPIFTRFDLNGRTLNVEDWMNVGRSSSDTFGGPGELSVDGGGILNVGSGELSVIYNSQLDLEGASRINGNVNINSSLFRLFSGRINGEVWVDSGSTMQVWGSNARIGTTSSNNGVQIWGGLNLNNWQGLILDDKDGAEINGTVNLGAGGNFQSSNGVTFYSSGSITGAGSIDTPIFNMYGATINPTGGNHIVIGDQQYYSGDTIRLMNGATLRGYGTLAAPFYGESGTKIEATSSFSIGDKNSSSGFFHEGTFYLQGASATLLDSNEVSLGTITDLGDGDPDGDGSGYWGDINATHGVILGSGDLLTGAGSVTTPVLYVYGGKIDPDHGSIVIGQDLNYSGNSITVLNGKRIEGYGTLNGNVNINTGGSLVLTSSMTAGDSSSGSGFFSEGTVDVGFSTLTVLDSGDAPLGTLTTIAGGTLVAPSGTDNELWLNNSGDKLTGYGTVSGGLFVDNGASVEFRGTIGNGHVWGPGSITATGSLTLGDASDLSGFWSWGNLDVGSHTVTIRDGNDAILGVLTEIDGGTLYAPTGADNHLWLNDPGDQLTGNGTISGGLFVDTGAMVDFTGTIGNGHVWGPGTISANGPLTLGDATDESGYSLWGTLDVGSNTVTLLDAGDAQMGVLTTLAGGTLIAPSGASNEIWLDSVGDQLTGFGTVTGGLYVDAGASVIFKGEIGDGHIWGSGDIAATGDLILGDALDEFGYAMFGTLDIGSHLVTLLDSDTAQLGTLTSLAGGTLNAANGIQLNNSLLSGFGTVEGDIRTSVLADPAMTKIEAVGGNLVLGNVNSDNGFAFFEGSLLVNGNRVELNDKGAALLSGILDFGTGGVVAPNNSLLAYGATTFQGNGTVEGPLEDNGPQTTLTISANSEVTAGDALSTSGVVLGGDLIVEAGAIFTLVDSDLAELGARTILENGTIVATNGVEIGSGDRLIGNGTVDGAVVVTNDGIVAPGNSPGLLALKSLEMQSGAKLQVELAGLGTPGTDYDQVQVTDGLFLNDAVLELSLLAGFEPSQGEKFTIIQNVGMGTVQGTFQDLPEGAVFTIDGNEFKISYVGGDGNDVVVTRAEPLYRSFPGVADTIIVRLIADDKQDESVDPGKEIYIQWEVNGYTQEALFGAVSRLYIVGEQGQNSLKVDYNGLLSELQAAEPDAEVLAYGNTMPGLIIEFVGQVDDGDTLEILGDATTVNDVRTEGQLVGVYSPSGFDSSSGTVSIGTSQIVYSGVTEVQIQEISNLTMQTSTSRDDIRISDSVDTGTTSLLISPNFGPEVPQFAPLRFSSVDNFILDAASSETAYVIGPVADRPALRSQQRFSSYGVETTTTANIDFIDIGPQGENTGTAMIPDYSGLIDPVGTPTAGNGLSYGYQVLDAADELNGEFNFEFYGQTFDSLSFSVDGLVGFGSTPISTSPNNQSFSFLSQPAIAAFWDDLVTRTVADANSNIFWELRGSGDQQQLIIQWNEMELNTYGSNAIEFVNTSPITFQLILSEADNSVHLIYKDLDTEHAGAEGASATVAIKEAGVNPERQQFLALNNGPNDNVGTGLSTVLTPVPLFADISTDGTLVTLDSGDATGGYDHLTTADLGGFTFPIGGEVHDELFIGTNGLISFDNGIVSGLNTDLQSEPVESLIAPFWGDLTATDIKYKLSGSAGEMTLTVQWSGATLAGQVDPVTFQVVLYQADGRIDFNYFNTGVNTFSGDYTVGIKGPGAATHPDDTLLLTYNQGGNDLVGAGKSVQITPQTVALFNDISTTGAALTNDDLVMGDSDNGYASLTAALLNGFEFGFGGQTYGELFVSTNGLLTFGAGTIEWDNGPIAELDLPAIAPFWDNLVVPGMDISPFGDELTQTIYWEVLGNPGEDQKLVVQWNNVEFLDNTATQPITFQAVLNSADGSIEFFYRDLDGGAIQVDNGRSATVGTTGGTGAVLQPLEISLYQANNPRVQTDNGMRLVPNLDFDHTITIESNGGLLSDSLKNFTFQSGIGDDRLRMLGGSVDLAVVGGTFLFDGGEGTDGIEFSGGSGNFVLSDTALTNNANGSMLQLVSTEEAVLTGKATVDSFDAQTFSGGLLIEGSGASDHIYGGVGKSMLYGETRTGGISPIGSDVFHLSDGGQVEIFERIGTNDQLDLSALSGPATINLDLFDSPQVLPGGGSVIIHSDDTAVDTYIESIIGTEFDDTFYIKALPVERSVRGGTLQGGDILIFDAQGRSVSIDAQNGQIITSGTPGLAPVTFTNIDVANIQLINVNADPVPDVGPDVTVVEGALFQRTGSFTDFGGDSWTVTVDYGDGTGPQAAPVDQLNRQFTLSHYFPDDGVYTVQVTVEDNFGGTGTESFDVTVTNSAPILSVVGPQTVFVGQSFTIENLGQVVDSGFDSVTATEDFIYQIDWGDSTPPNSGQATIDQVGGNGNPTLASFDGTHTYAAAGTYTVNVVLFDDDGDIALANFEIQVGSAALEIAATDAIKAEGNSGTTDFTFTVTRSGAINGASSVEYTLAGTGSAPVDASDFASGVLPSGTINFAANETTKIITIQVAGDLTVETDEEFVLTLSNPLGASLTNSEATGKILNDDAELAIQPLAADKAEGNSGTTAYTFTITRTGSTTGTATVDFTVSGSGANPANAADFGGAFPVGQVTFADGVSQQTVTIDVSGDTNIELDESFTVSLSNSSGPAVTVATAEGVIRNDDSELEIQPLAADQAEGNSGITAFTFTLTRSGSAAGAASVDYVVTGSGANPADANDFGGVLPGGTVNFGDGETEKIITIDVSGDTLEELDEFFMVTLTTPVGSKLGTQSLATGVIRNDDGGLSISPLSSDKAEGDTGTTQFTFTVVRSGSTTGTASVDYAVTGSGANVADAADFGGSLPSGNISFGDGETEKTLVIDVNADILVELNETFSVTLSNATGATLGTAIATGTIRNDDAEFALQTLDADKNEGDSGTTSFTFRVTRSGDTTGTATVDVVVAGSGANPANAADFGGTLPNTTLSFAIGEIEQVVTILVSGDTTVEADETFTVSLANPNGAQLGSSIVVDGTIRTDDTSQFAPLDVNHDGIVDASTDGNLIVTVMFGFPTNDLNRFRGGSPLTSQEIETIIQSLIADKTLDVNEDGIVDASTDGNLILAVLFGLPDLQPFRGNPNITTEQIRQNIQDLSLVPNSASMAEVVDTALLTLIPAGGSELDMFGDDELPFEPEPANDWWGDEFYDDRFDI</sequence>
<gene>
    <name evidence="5" type="ORF">C5Y96_23315</name>
</gene>
<keyword evidence="2" id="KW-0677">Repeat</keyword>
<evidence type="ECO:0000259" key="4">
    <source>
        <dbReference type="PROSITE" id="PS50093"/>
    </source>
</evidence>
<dbReference type="SUPFAM" id="SSF141072">
    <property type="entry name" value="CalX-like"/>
    <property type="match status" value="5"/>
</dbReference>
<dbReference type="GO" id="GO:0004930">
    <property type="term" value="F:G protein-coupled receptor activity"/>
    <property type="evidence" value="ECO:0007669"/>
    <property type="project" value="InterPro"/>
</dbReference>
<comment type="caution">
    <text evidence="5">The sequence shown here is derived from an EMBL/GenBank/DDBJ whole genome shotgun (WGS) entry which is preliminary data.</text>
</comment>
<dbReference type="SMART" id="SM00237">
    <property type="entry name" value="Calx_beta"/>
    <property type="match status" value="5"/>
</dbReference>
<dbReference type="Pfam" id="PF03160">
    <property type="entry name" value="Calx-beta"/>
    <property type="match status" value="5"/>
</dbReference>
<dbReference type="PROSITE" id="PS50093">
    <property type="entry name" value="PKD"/>
    <property type="match status" value="2"/>
</dbReference>
<evidence type="ECO:0000313" key="5">
    <source>
        <dbReference type="EMBL" id="PQO25742.1"/>
    </source>
</evidence>